<feature type="region of interest" description="Disordered" evidence="1">
    <location>
        <begin position="50"/>
        <end position="75"/>
    </location>
</feature>
<evidence type="ECO:0000256" key="1">
    <source>
        <dbReference type="SAM" id="MobiDB-lite"/>
    </source>
</evidence>
<proteinExistence type="predicted"/>
<evidence type="ECO:0000313" key="2">
    <source>
        <dbReference type="EMBL" id="MDL5159395.1"/>
    </source>
</evidence>
<protein>
    <submittedName>
        <fullName evidence="2">Uncharacterized protein</fullName>
    </submittedName>
</protein>
<evidence type="ECO:0000313" key="3">
    <source>
        <dbReference type="Proteomes" id="UP001231924"/>
    </source>
</evidence>
<accession>A0ABT7MFG4</accession>
<organism evidence="2 3">
    <name type="scientific">Actinomycetospora termitidis</name>
    <dbReference type="NCBI Taxonomy" id="3053470"/>
    <lineage>
        <taxon>Bacteria</taxon>
        <taxon>Bacillati</taxon>
        <taxon>Actinomycetota</taxon>
        <taxon>Actinomycetes</taxon>
        <taxon>Pseudonocardiales</taxon>
        <taxon>Pseudonocardiaceae</taxon>
        <taxon>Actinomycetospora</taxon>
    </lineage>
</organism>
<comment type="caution">
    <text evidence="2">The sequence shown here is derived from an EMBL/GenBank/DDBJ whole genome shotgun (WGS) entry which is preliminary data.</text>
</comment>
<dbReference type="EMBL" id="JASVWF010000007">
    <property type="protein sequence ID" value="MDL5159395.1"/>
    <property type="molecule type" value="Genomic_DNA"/>
</dbReference>
<reference evidence="2 3" key="1">
    <citation type="submission" date="2023-06" db="EMBL/GenBank/DDBJ databases">
        <title>Actinomycetospora Odt1-22.</title>
        <authorList>
            <person name="Supong K."/>
        </authorList>
    </citation>
    <scope>NUCLEOTIDE SEQUENCE [LARGE SCALE GENOMIC DNA]</scope>
    <source>
        <strain evidence="2 3">Odt1-22</strain>
    </source>
</reference>
<dbReference type="Proteomes" id="UP001231924">
    <property type="component" value="Unassembled WGS sequence"/>
</dbReference>
<keyword evidence="3" id="KW-1185">Reference proteome</keyword>
<sequence>MTAPTAPEGQRVAMEDVQDVYGAQLAALHHQVAGLTLENRALHAELETLRQQQPGPLRGGDPGTFAPPVDREPAV</sequence>
<dbReference type="RefSeq" id="WP_286055984.1">
    <property type="nucleotide sequence ID" value="NZ_JASVWF010000007.1"/>
</dbReference>
<gene>
    <name evidence="2" type="ORF">QRT03_25740</name>
</gene>
<name>A0ABT7MFG4_9PSEU</name>